<dbReference type="OrthoDB" id="3229437at2759"/>
<dbReference type="AlphaFoldDB" id="A0A0C3DUL1"/>
<evidence type="ECO:0000313" key="1">
    <source>
        <dbReference type="EMBL" id="KIM59611.1"/>
    </source>
</evidence>
<evidence type="ECO:0000313" key="2">
    <source>
        <dbReference type="Proteomes" id="UP000053989"/>
    </source>
</evidence>
<dbReference type="Proteomes" id="UP000053989">
    <property type="component" value="Unassembled WGS sequence"/>
</dbReference>
<sequence length="76" mass="8221">VPADDRSCPCGQPIQLRDHILASCPTYGNQHGILKTAAEVLVTSDILRTRSGVEALIAFIHTTNAFKKQQPPTPPD</sequence>
<accession>A0A0C3DUL1</accession>
<dbReference type="STRING" id="1036808.A0A0C3DUL1"/>
<evidence type="ECO:0008006" key="3">
    <source>
        <dbReference type="Google" id="ProtNLM"/>
    </source>
</evidence>
<protein>
    <recommendedName>
        <fullName evidence="3">Reverse transcriptase zinc-binding domain-containing protein</fullName>
    </recommendedName>
</protein>
<keyword evidence="2" id="KW-1185">Reference proteome</keyword>
<organism evidence="1 2">
    <name type="scientific">Scleroderma citrinum Foug A</name>
    <dbReference type="NCBI Taxonomy" id="1036808"/>
    <lineage>
        <taxon>Eukaryota</taxon>
        <taxon>Fungi</taxon>
        <taxon>Dikarya</taxon>
        <taxon>Basidiomycota</taxon>
        <taxon>Agaricomycotina</taxon>
        <taxon>Agaricomycetes</taxon>
        <taxon>Agaricomycetidae</taxon>
        <taxon>Boletales</taxon>
        <taxon>Sclerodermatineae</taxon>
        <taxon>Sclerodermataceae</taxon>
        <taxon>Scleroderma</taxon>
    </lineage>
</organism>
<feature type="non-terminal residue" evidence="1">
    <location>
        <position position="76"/>
    </location>
</feature>
<dbReference type="HOGENOM" id="CLU_163773_0_0_1"/>
<feature type="non-terminal residue" evidence="1">
    <location>
        <position position="1"/>
    </location>
</feature>
<dbReference type="InParanoid" id="A0A0C3DUL1"/>
<proteinExistence type="predicted"/>
<dbReference type="EMBL" id="KN822071">
    <property type="protein sequence ID" value="KIM59611.1"/>
    <property type="molecule type" value="Genomic_DNA"/>
</dbReference>
<reference evidence="1 2" key="1">
    <citation type="submission" date="2014-04" db="EMBL/GenBank/DDBJ databases">
        <authorList>
            <consortium name="DOE Joint Genome Institute"/>
            <person name="Kuo A."/>
            <person name="Kohler A."/>
            <person name="Nagy L.G."/>
            <person name="Floudas D."/>
            <person name="Copeland A."/>
            <person name="Barry K.W."/>
            <person name="Cichocki N."/>
            <person name="Veneault-Fourrey C."/>
            <person name="LaButti K."/>
            <person name="Lindquist E.A."/>
            <person name="Lipzen A."/>
            <person name="Lundell T."/>
            <person name="Morin E."/>
            <person name="Murat C."/>
            <person name="Sun H."/>
            <person name="Tunlid A."/>
            <person name="Henrissat B."/>
            <person name="Grigoriev I.V."/>
            <person name="Hibbett D.S."/>
            <person name="Martin F."/>
            <person name="Nordberg H.P."/>
            <person name="Cantor M.N."/>
            <person name="Hua S.X."/>
        </authorList>
    </citation>
    <scope>NUCLEOTIDE SEQUENCE [LARGE SCALE GENOMIC DNA]</scope>
    <source>
        <strain evidence="1 2">Foug A</strain>
    </source>
</reference>
<gene>
    <name evidence="1" type="ORF">SCLCIDRAFT_89551</name>
</gene>
<name>A0A0C3DUL1_9AGAM</name>
<reference evidence="2" key="2">
    <citation type="submission" date="2015-01" db="EMBL/GenBank/DDBJ databases">
        <title>Evolutionary Origins and Diversification of the Mycorrhizal Mutualists.</title>
        <authorList>
            <consortium name="DOE Joint Genome Institute"/>
            <consortium name="Mycorrhizal Genomics Consortium"/>
            <person name="Kohler A."/>
            <person name="Kuo A."/>
            <person name="Nagy L.G."/>
            <person name="Floudas D."/>
            <person name="Copeland A."/>
            <person name="Barry K.W."/>
            <person name="Cichocki N."/>
            <person name="Veneault-Fourrey C."/>
            <person name="LaButti K."/>
            <person name="Lindquist E.A."/>
            <person name="Lipzen A."/>
            <person name="Lundell T."/>
            <person name="Morin E."/>
            <person name="Murat C."/>
            <person name="Riley R."/>
            <person name="Ohm R."/>
            <person name="Sun H."/>
            <person name="Tunlid A."/>
            <person name="Henrissat B."/>
            <person name="Grigoriev I.V."/>
            <person name="Hibbett D.S."/>
            <person name="Martin F."/>
        </authorList>
    </citation>
    <scope>NUCLEOTIDE SEQUENCE [LARGE SCALE GENOMIC DNA]</scope>
    <source>
        <strain evidence="2">Foug A</strain>
    </source>
</reference>